<dbReference type="InterPro" id="IPR046897">
    <property type="entry name" value="ABC-3C_MC6"/>
</dbReference>
<gene>
    <name evidence="1" type="ORF">HMPREF9455_00521</name>
</gene>
<protein>
    <submittedName>
        <fullName evidence="1">Uncharacterized protein</fullName>
    </submittedName>
</protein>
<dbReference type="AlphaFoldDB" id="F5ITV4"/>
<keyword evidence="2" id="KW-1185">Reference proteome</keyword>
<accession>F5ITV4</accession>
<dbReference type="Pfam" id="PF20293">
    <property type="entry name" value="MC6"/>
    <property type="match status" value="1"/>
</dbReference>
<evidence type="ECO:0000313" key="1">
    <source>
        <dbReference type="EMBL" id="EGJ99197.1"/>
    </source>
</evidence>
<proteinExistence type="predicted"/>
<dbReference type="STRING" id="742766.HMPREF9455_00521"/>
<dbReference type="EMBL" id="ADLV01000007">
    <property type="protein sequence ID" value="EGJ99197.1"/>
    <property type="molecule type" value="Genomic_DNA"/>
</dbReference>
<sequence>MILGKDIHPQRKIYYLGAIVIEILKSTNSKGDDFFSLYEQLSKKEKISMNLFALTLDWLFVLGLVENKKGLIQKCF</sequence>
<dbReference type="OrthoDB" id="6636604at2"/>
<dbReference type="HOGENOM" id="CLU_183600_1_0_10"/>
<name>F5ITV4_9BACT</name>
<comment type="caution">
    <text evidence="1">The sequence shown here is derived from an EMBL/GenBank/DDBJ whole genome shotgun (WGS) entry which is preliminary data.</text>
</comment>
<dbReference type="RefSeq" id="WP_006798028.1">
    <property type="nucleotide sequence ID" value="NZ_GL891979.1"/>
</dbReference>
<dbReference type="Proteomes" id="UP000004913">
    <property type="component" value="Unassembled WGS sequence"/>
</dbReference>
<dbReference type="eggNOG" id="ENOG5032YMM">
    <property type="taxonomic scope" value="Bacteria"/>
</dbReference>
<reference evidence="1 2" key="1">
    <citation type="submission" date="2011-04" db="EMBL/GenBank/DDBJ databases">
        <title>The Genome Sequence of Dysgonomonas gadei ATCC BAA-286.</title>
        <authorList>
            <consortium name="The Broad Institute Genome Sequencing Platform"/>
            <person name="Earl A."/>
            <person name="Ward D."/>
            <person name="Feldgarden M."/>
            <person name="Gevers D."/>
            <person name="Pudlo N."/>
            <person name="Martens E."/>
            <person name="Allen-Vercoe E."/>
            <person name="Young S.K."/>
            <person name="Zeng Q."/>
            <person name="Gargeya S."/>
            <person name="Fitzgerald M."/>
            <person name="Haas B."/>
            <person name="Abouelleil A."/>
            <person name="Alvarado L."/>
            <person name="Arachchi H.M."/>
            <person name="Berlin A."/>
            <person name="Brown A."/>
            <person name="Chapman S.B."/>
            <person name="Chen Z."/>
            <person name="Dunbar C."/>
            <person name="Freedman E."/>
            <person name="Gearin G."/>
            <person name="Gellesch M."/>
            <person name="Goldberg J."/>
            <person name="Griggs A."/>
            <person name="Gujja S."/>
            <person name="Heiman D."/>
            <person name="Howarth C."/>
            <person name="Larson L."/>
            <person name="Lui A."/>
            <person name="MacDonald P.J.P."/>
            <person name="Mehta T."/>
            <person name="Montmayeur A."/>
            <person name="Murphy C."/>
            <person name="Neiman D."/>
            <person name="Pearson M."/>
            <person name="Priest M."/>
            <person name="Roberts A."/>
            <person name="Saif S."/>
            <person name="Shea T."/>
            <person name="Shenoy N."/>
            <person name="Sisk P."/>
            <person name="Stolte C."/>
            <person name="Sykes S."/>
            <person name="Yandava C."/>
            <person name="Wortman J."/>
            <person name="Nusbaum C."/>
            <person name="Birren B."/>
        </authorList>
    </citation>
    <scope>NUCLEOTIDE SEQUENCE [LARGE SCALE GENOMIC DNA]</scope>
    <source>
        <strain evidence="1 2">ATCC BAA-286</strain>
    </source>
</reference>
<evidence type="ECO:0000313" key="2">
    <source>
        <dbReference type="Proteomes" id="UP000004913"/>
    </source>
</evidence>
<organism evidence="1 2">
    <name type="scientific">Dysgonomonas gadei ATCC BAA-286</name>
    <dbReference type="NCBI Taxonomy" id="742766"/>
    <lineage>
        <taxon>Bacteria</taxon>
        <taxon>Pseudomonadati</taxon>
        <taxon>Bacteroidota</taxon>
        <taxon>Bacteroidia</taxon>
        <taxon>Bacteroidales</taxon>
        <taxon>Dysgonomonadaceae</taxon>
        <taxon>Dysgonomonas</taxon>
    </lineage>
</organism>